<dbReference type="InterPro" id="IPR001509">
    <property type="entry name" value="Epimerase_deHydtase"/>
</dbReference>
<name>A0A173YK58_PARDI</name>
<evidence type="ECO:0000313" key="5">
    <source>
        <dbReference type="Proteomes" id="UP000441358"/>
    </source>
</evidence>
<dbReference type="InterPro" id="IPR050177">
    <property type="entry name" value="Lipid_A_modif_metabolic_enz"/>
</dbReference>
<dbReference type="Pfam" id="PF01370">
    <property type="entry name" value="Epimerase"/>
    <property type="match status" value="1"/>
</dbReference>
<organism evidence="3 5">
    <name type="scientific">Parabacteroides distasonis</name>
    <dbReference type="NCBI Taxonomy" id="823"/>
    <lineage>
        <taxon>Bacteria</taxon>
        <taxon>Pseudomonadati</taxon>
        <taxon>Bacteroidota</taxon>
        <taxon>Bacteroidia</taxon>
        <taxon>Bacteroidales</taxon>
        <taxon>Tannerellaceae</taxon>
        <taxon>Parabacteroides</taxon>
    </lineage>
</organism>
<reference evidence="3 5" key="2">
    <citation type="journal article" date="2019" name="Nat. Med.">
        <title>A library of human gut bacterial isolates paired with longitudinal multiomics data enables mechanistic microbiome research.</title>
        <authorList>
            <person name="Poyet M."/>
            <person name="Groussin M."/>
            <person name="Gibbons S.M."/>
            <person name="Avila-Pacheco J."/>
            <person name="Jiang X."/>
            <person name="Kearney S.M."/>
            <person name="Perrotta A.R."/>
            <person name="Berdy B."/>
            <person name="Zhao S."/>
            <person name="Lieberman T.D."/>
            <person name="Swanson P.K."/>
            <person name="Smith M."/>
            <person name="Roesemann S."/>
            <person name="Alexander J.E."/>
            <person name="Rich S.A."/>
            <person name="Livny J."/>
            <person name="Vlamakis H."/>
            <person name="Clish C."/>
            <person name="Bullock K."/>
            <person name="Deik A."/>
            <person name="Scott J."/>
            <person name="Pierce K.A."/>
            <person name="Xavier R.J."/>
            <person name="Alm E.J."/>
        </authorList>
    </citation>
    <scope>NUCLEOTIDE SEQUENCE [LARGE SCALE GENOMIC DNA]</scope>
    <source>
        <strain evidence="3 5">BIOML-A32</strain>
    </source>
</reference>
<evidence type="ECO:0000313" key="3">
    <source>
        <dbReference type="EMBL" id="MRZ52581.1"/>
    </source>
</evidence>
<protein>
    <submittedName>
        <fullName evidence="2">ADP-glyceromanno-heptose 6-epimerase</fullName>
    </submittedName>
    <submittedName>
        <fullName evidence="3">NAD-dependent epimerase/dehydratase family protein</fullName>
    </submittedName>
</protein>
<dbReference type="Proteomes" id="UP000095455">
    <property type="component" value="Unassembled WGS sequence"/>
</dbReference>
<feature type="domain" description="NAD-dependent epimerase/dehydratase" evidence="1">
    <location>
        <begin position="3"/>
        <end position="226"/>
    </location>
</feature>
<dbReference type="SUPFAM" id="SSF51735">
    <property type="entry name" value="NAD(P)-binding Rossmann-fold domains"/>
    <property type="match status" value="1"/>
</dbReference>
<proteinExistence type="predicted"/>
<dbReference type="InterPro" id="IPR036291">
    <property type="entry name" value="NAD(P)-bd_dom_sf"/>
</dbReference>
<gene>
    <name evidence="2" type="ORF">ERS852380_00750</name>
    <name evidence="3" type="ORF">GKD66_20635</name>
</gene>
<dbReference type="RefSeq" id="WP_036630383.1">
    <property type="nucleotide sequence ID" value="NZ_BAABYH010000001.1"/>
</dbReference>
<comment type="caution">
    <text evidence="3">The sequence shown here is derived from an EMBL/GenBank/DDBJ whole genome shotgun (WGS) entry which is preliminary data.</text>
</comment>
<evidence type="ECO:0000313" key="2">
    <source>
        <dbReference type="EMBL" id="CUN63677.1"/>
    </source>
</evidence>
<reference evidence="2 4" key="1">
    <citation type="submission" date="2015-09" db="EMBL/GenBank/DDBJ databases">
        <authorList>
            <consortium name="Pathogen Informatics"/>
        </authorList>
    </citation>
    <scope>NUCLEOTIDE SEQUENCE [LARGE SCALE GENOMIC DNA]</scope>
    <source>
        <strain evidence="2 4">2789STDY5608822</strain>
    </source>
</reference>
<dbReference type="EMBL" id="WKMC01000023">
    <property type="protein sequence ID" value="MRZ52581.1"/>
    <property type="molecule type" value="Genomic_DNA"/>
</dbReference>
<dbReference type="AlphaFoldDB" id="A0A173YK58"/>
<evidence type="ECO:0000313" key="4">
    <source>
        <dbReference type="Proteomes" id="UP000095455"/>
    </source>
</evidence>
<dbReference type="Proteomes" id="UP000441358">
    <property type="component" value="Unassembled WGS sequence"/>
</dbReference>
<dbReference type="PANTHER" id="PTHR43245:SF58">
    <property type="entry name" value="BLL5923 PROTEIN"/>
    <property type="match status" value="1"/>
</dbReference>
<dbReference type="Gene3D" id="3.40.50.720">
    <property type="entry name" value="NAD(P)-binding Rossmann-like Domain"/>
    <property type="match status" value="1"/>
</dbReference>
<dbReference type="PANTHER" id="PTHR43245">
    <property type="entry name" value="BIFUNCTIONAL POLYMYXIN RESISTANCE PROTEIN ARNA"/>
    <property type="match status" value="1"/>
</dbReference>
<accession>A0A173YK58</accession>
<evidence type="ECO:0000259" key="1">
    <source>
        <dbReference type="Pfam" id="PF01370"/>
    </source>
</evidence>
<sequence>MNILITGIHGFVGSNLVVALKERHGLYGLDIVTPEKDGVIKTFSWDDLDKEMPEFDAVIHLAGKAHDTKNRNAADTYFKINTGLTQRIFDWFLARPSIKKFIFFSTVKSAADSVQGDILTEECVPVPIGPYGESKIKAENYIIERFAPEALGNLYHAFGDSSIYPGKQVYIMRPCMIHGPGNKGNLNLLYNVVSKGIPWPLGAFENRRSFTSVQNLCTVIEGFLTQKVESGIYHMADDDPLSTNELIEVICEALGKKTRILYIPKGVMNVMAEMGGWLHLPLNPFRMQKLTENYVVSNAKIKKALGLQKMPVSAKEGLACTILSFKK</sequence>
<dbReference type="EMBL" id="CYYK01000002">
    <property type="protein sequence ID" value="CUN63677.1"/>
    <property type="molecule type" value="Genomic_DNA"/>
</dbReference>